<dbReference type="InterPro" id="IPR013320">
    <property type="entry name" value="ConA-like_dom_sf"/>
</dbReference>
<evidence type="ECO:0000313" key="6">
    <source>
        <dbReference type="Proteomes" id="UP001501161"/>
    </source>
</evidence>
<keyword evidence="3" id="KW-0732">Signal</keyword>
<dbReference type="EMBL" id="BAAAMQ010000005">
    <property type="protein sequence ID" value="GAA2097102.1"/>
    <property type="molecule type" value="Genomic_DNA"/>
</dbReference>
<reference evidence="6" key="1">
    <citation type="journal article" date="2019" name="Int. J. Syst. Evol. Microbiol.">
        <title>The Global Catalogue of Microorganisms (GCM) 10K type strain sequencing project: providing services to taxonomists for standard genome sequencing and annotation.</title>
        <authorList>
            <consortium name="The Broad Institute Genomics Platform"/>
            <consortium name="The Broad Institute Genome Sequencing Center for Infectious Disease"/>
            <person name="Wu L."/>
            <person name="Ma J."/>
        </authorList>
    </citation>
    <scope>NUCLEOTIDE SEQUENCE [LARGE SCALE GENOMIC DNA]</scope>
    <source>
        <strain evidence="6">JCM 13813</strain>
    </source>
</reference>
<feature type="compositionally biased region" description="Low complexity" evidence="2">
    <location>
        <begin position="60"/>
        <end position="69"/>
    </location>
</feature>
<accession>A0ABP5IEU5</accession>
<dbReference type="CDD" id="cd08023">
    <property type="entry name" value="GH16_laminarinase_like"/>
    <property type="match status" value="1"/>
</dbReference>
<feature type="region of interest" description="Disordered" evidence="2">
    <location>
        <begin position="49"/>
        <end position="71"/>
    </location>
</feature>
<dbReference type="SUPFAM" id="SSF49899">
    <property type="entry name" value="Concanavalin A-like lectins/glucanases"/>
    <property type="match status" value="1"/>
</dbReference>
<gene>
    <name evidence="5" type="ORF">GCM10009726_05410</name>
</gene>
<feature type="chain" id="PRO_5047043201" description="GH16 domain-containing protein" evidence="3">
    <location>
        <begin position="30"/>
        <end position="391"/>
    </location>
</feature>
<comment type="caution">
    <text evidence="5">The sequence shown here is derived from an EMBL/GenBank/DDBJ whole genome shotgun (WGS) entry which is preliminary data.</text>
</comment>
<dbReference type="InterPro" id="IPR050546">
    <property type="entry name" value="Glycosyl_Hydrlase_16"/>
</dbReference>
<dbReference type="Gene3D" id="2.60.120.200">
    <property type="match status" value="1"/>
</dbReference>
<evidence type="ECO:0000259" key="4">
    <source>
        <dbReference type="PROSITE" id="PS51762"/>
    </source>
</evidence>
<keyword evidence="6" id="KW-1185">Reference proteome</keyword>
<comment type="similarity">
    <text evidence="1">Belongs to the glycosyl hydrolase 16 family.</text>
</comment>
<evidence type="ECO:0000256" key="2">
    <source>
        <dbReference type="SAM" id="MobiDB-lite"/>
    </source>
</evidence>
<dbReference type="PANTHER" id="PTHR10963:SF55">
    <property type="entry name" value="GLYCOSIDE HYDROLASE FAMILY 16 PROTEIN"/>
    <property type="match status" value="1"/>
</dbReference>
<dbReference type="Pfam" id="PF00722">
    <property type="entry name" value="Glyco_hydro_16"/>
    <property type="match status" value="1"/>
</dbReference>
<evidence type="ECO:0000256" key="1">
    <source>
        <dbReference type="ARBA" id="ARBA00006865"/>
    </source>
</evidence>
<dbReference type="RefSeq" id="WP_231249906.1">
    <property type="nucleotide sequence ID" value="NZ_BAAAMQ010000005.1"/>
</dbReference>
<dbReference type="PANTHER" id="PTHR10963">
    <property type="entry name" value="GLYCOSYL HYDROLASE-RELATED"/>
    <property type="match status" value="1"/>
</dbReference>
<dbReference type="Proteomes" id="UP001501161">
    <property type="component" value="Unassembled WGS sequence"/>
</dbReference>
<protein>
    <recommendedName>
        <fullName evidence="4">GH16 domain-containing protein</fullName>
    </recommendedName>
</protein>
<proteinExistence type="inferred from homology"/>
<feature type="signal peptide" evidence="3">
    <location>
        <begin position="1"/>
        <end position="29"/>
    </location>
</feature>
<name>A0ABP5IEU5_9ACTN</name>
<evidence type="ECO:0000256" key="3">
    <source>
        <dbReference type="SAM" id="SignalP"/>
    </source>
</evidence>
<sequence>MAFPLAPLLAALACTAAMLAPATPLAASAAPAAETPAAAPAARVGSGALDLRPTIAQPGTRPTTSRSSTQALATFSGTSTGQVVVLQRDTGTAWETVSRGRQHPSGSTIFTLPDTTSVYRAVALTGSGAAAAVTDSVRARAFTTIFRDEFSGNKVDFSRWSDQKTLAPAYMRMCSRLSPRARTVGGGVLRMGVARDAARAGRTCRWKLNGQSGSAPYMLNTQLYTGGKFDFTYGYAAARMKMHLDKGMHASFWMQPANWYTPGQPAKGTEIDVVEFFGRTKRDSTIASFLHWYDGDNVHRKKGGKFPYANTLRERARTWSEAYHVFSVEWSADAIVFRVDGREYYRETDVVSRAPEYLLLSMLTSDYELEKLTRRTMRQTAKVDWVRVWSR</sequence>
<dbReference type="InterPro" id="IPR000757">
    <property type="entry name" value="Beta-glucanase-like"/>
</dbReference>
<dbReference type="PROSITE" id="PS51762">
    <property type="entry name" value="GH16_2"/>
    <property type="match status" value="1"/>
</dbReference>
<feature type="domain" description="GH16" evidence="4">
    <location>
        <begin position="148"/>
        <end position="391"/>
    </location>
</feature>
<evidence type="ECO:0000313" key="5">
    <source>
        <dbReference type="EMBL" id="GAA2097102.1"/>
    </source>
</evidence>
<organism evidence="5 6">
    <name type="scientific">Nocardioides furvisabuli</name>
    <dbReference type="NCBI Taxonomy" id="375542"/>
    <lineage>
        <taxon>Bacteria</taxon>
        <taxon>Bacillati</taxon>
        <taxon>Actinomycetota</taxon>
        <taxon>Actinomycetes</taxon>
        <taxon>Propionibacteriales</taxon>
        <taxon>Nocardioidaceae</taxon>
        <taxon>Nocardioides</taxon>
    </lineage>
</organism>